<name>A0ABX5VYI1_9CHLA</name>
<gene>
    <name evidence="2" type="ORF">FI836_04690</name>
</gene>
<evidence type="ECO:0000313" key="3">
    <source>
        <dbReference type="Proteomes" id="UP000320536"/>
    </source>
</evidence>
<dbReference type="GeneID" id="12242841"/>
<dbReference type="Proteomes" id="UP000320536">
    <property type="component" value="Chromosome"/>
</dbReference>
<feature type="compositionally biased region" description="Polar residues" evidence="1">
    <location>
        <begin position="23"/>
        <end position="33"/>
    </location>
</feature>
<feature type="compositionally biased region" description="Basic and acidic residues" evidence="1">
    <location>
        <begin position="575"/>
        <end position="587"/>
    </location>
</feature>
<keyword evidence="3" id="KW-1185">Reference proteome</keyword>
<protein>
    <submittedName>
        <fullName evidence="2">Uncharacterized protein</fullName>
    </submittedName>
</protein>
<reference evidence="2 3" key="1">
    <citation type="journal article" date="2020" name="Data Brief">
        <title>Data of de novo genome assembly of the Chlamydia psittaci strain isolated from the livestock in Volga Region, Russian Federation.</title>
        <authorList>
            <person name="Feodorova V.A."/>
            <person name="Zaitsev S.S."/>
            <person name="Khizhnyakova M.A."/>
            <person name="Saltykov Y.V."/>
            <person name="Evstifeev V.V."/>
            <person name="Khusainov F.M."/>
            <person name="Yakovlev S.I."/>
            <person name="Larionova O.S."/>
            <person name="Motin V.L."/>
        </authorList>
    </citation>
    <scope>NUCLEOTIDE SEQUENCE [LARGE SCALE GENOMIC DNA]</scope>
    <source>
        <strain evidence="2 3">Rostinovo-70</strain>
    </source>
</reference>
<dbReference type="RefSeq" id="WP_006343063.1">
    <property type="nucleotide sequence ID" value="NZ_CP041038.1"/>
</dbReference>
<sequence>MTVPTSRGNTNPAFTFDDGNSGIFGNSSRQGSRTLTTLPPTITTQSASNGEVQTAANNQALLDMIIQSIGGTSGHNSHQLISLLQSLAGSPVSQIQSPQDLVNILHRQDHANMELLISALIHLAGRNTRGSSSVGKVMHLVDALGGLAGPAGAAAVSLASLISAAVNSERARRSGRFCYDYCHKCCERNCCCPACGCSQGEYGCGVVGRFLCGLFGNFCGVEVDVRRDLEEELQRIENEYSSTILLLALNRLGVDIVALLSGNSTVRLPSLEQIREECSKCSRDLPRILKDKTNTMWCCAAQSYNRILKNTFLRSVFVSGMGSSCDIDSVQLGQCVRILHEWRGDEDVMAASEFDMEKLALSLPDLSVISRRHSEIGPLGVVTSAYVMQDLGKVLMKASHGGRQVWLGVNDLMTIMCMILAYRGITVVSDEIPLEESRICDRLEMRTLFNDIDNRRVINERTQRQLNQEPQENPYLNLAKKCFDKRSAQMDNIQNLSEESKQEILQKISRKWMLLAGVQQNSVVTQQPIRQQQAPIVTRSTASGLQLARSRLSTTDRDYEQEGARPRSVQNKYGDQLDSRKDQHAQDNSEGEEVNKASHTVTIEEKTRVL</sequence>
<accession>A0ABX5VYI1</accession>
<evidence type="ECO:0000313" key="2">
    <source>
        <dbReference type="EMBL" id="QDE37569.1"/>
    </source>
</evidence>
<evidence type="ECO:0000256" key="1">
    <source>
        <dbReference type="SAM" id="MobiDB-lite"/>
    </source>
</evidence>
<feature type="region of interest" description="Disordered" evidence="1">
    <location>
        <begin position="527"/>
        <end position="610"/>
    </location>
</feature>
<dbReference type="EMBL" id="CP041038">
    <property type="protein sequence ID" value="QDE37569.1"/>
    <property type="molecule type" value="Genomic_DNA"/>
</dbReference>
<feature type="region of interest" description="Disordered" evidence="1">
    <location>
        <begin position="1"/>
        <end position="36"/>
    </location>
</feature>
<feature type="compositionally biased region" description="Basic and acidic residues" evidence="1">
    <location>
        <begin position="554"/>
        <end position="565"/>
    </location>
</feature>
<feature type="compositionally biased region" description="Polar residues" evidence="1">
    <location>
        <begin position="1"/>
        <end position="13"/>
    </location>
</feature>
<feature type="compositionally biased region" description="Polar residues" evidence="1">
    <location>
        <begin position="527"/>
        <end position="544"/>
    </location>
</feature>
<proteinExistence type="predicted"/>
<organism evidence="2 3">
    <name type="scientific">Chlamydophila parapsittaci</name>
    <dbReference type="NCBI Taxonomy" id="344886"/>
    <lineage>
        <taxon>Bacteria</taxon>
        <taxon>Pseudomonadati</taxon>
        <taxon>Chlamydiota</taxon>
        <taxon>Chlamydiia</taxon>
        <taxon>Chlamydiales</taxon>
        <taxon>Chlamydiaceae</taxon>
        <taxon>Chlamydia/Chlamydophila group</taxon>
        <taxon>Chlamydia</taxon>
    </lineage>
</organism>